<dbReference type="SUPFAM" id="SSF55874">
    <property type="entry name" value="ATPase domain of HSP90 chaperone/DNA topoisomerase II/histidine kinase"/>
    <property type="match status" value="1"/>
</dbReference>
<keyword evidence="8" id="KW-1133">Transmembrane helix</keyword>
<gene>
    <name evidence="11" type="ORF">H9723_05825</name>
</gene>
<evidence type="ECO:0000256" key="4">
    <source>
        <dbReference type="ARBA" id="ARBA00022553"/>
    </source>
</evidence>
<keyword evidence="7" id="KW-0902">Two-component regulatory system</keyword>
<sequence length="567" mass="64846">MKKLLQAFKNLKFRYKLTLLVLAAGLLPVGIIVVYMQSGMMELLHENEVDNLEKSLQQAVETIENQEQIYENLVDYLSYSQDLRDILTMEPQSDYDTYKEYVDVADPLLQMPQLYHREIREITLYAESIEVPHGNTLMPLGRAREQDWYAQLDGGSLMQWTVTRGANQEITASRKFYDGDDITAVLSMSLDYKSVLEPFTNILLDNTGGIVLDADGTVVYAGYSMDEEYRPSQSESLEYIQDNYTCSLQEMEGTGWTFCMYRPTEIITRSATALLIRNIPLVGVCIVLLVFLGYIFSRRTVSCLERLTENMNQIHLGFRKVTVSSNSNDEVGVLIRSFRRMMEQMNHLISEVYEAKIRLQNSEMRALQAQINPHFLYNSLSIINWKALEAGEDEISKVTLALSTYYRTSLNRGETMTTVENELNNIRAYLKIQLIMHDNSFHVIEKNSLDHDAMQIQIPKLILQPFVENAIDHGLDLSEKEEKQLTVSVREEEDVLIFEVGDNGAGMKPEKAQEILSYQSPGYGVRNVCERIRVLYGEAGSVRVESAEGEGTKVTIRIPKKTEKRTE</sequence>
<dbReference type="PANTHER" id="PTHR34220:SF7">
    <property type="entry name" value="SENSOR HISTIDINE KINASE YPDA"/>
    <property type="match status" value="1"/>
</dbReference>
<comment type="caution">
    <text evidence="11">The sequence shown here is derived from an EMBL/GenBank/DDBJ whole genome shotgun (WGS) entry which is preliminary data.</text>
</comment>
<dbReference type="InterPro" id="IPR005467">
    <property type="entry name" value="His_kinase_dom"/>
</dbReference>
<dbReference type="Pfam" id="PF06580">
    <property type="entry name" value="His_kinase"/>
    <property type="match status" value="1"/>
</dbReference>
<evidence type="ECO:0000256" key="7">
    <source>
        <dbReference type="ARBA" id="ARBA00023012"/>
    </source>
</evidence>
<keyword evidence="4" id="KW-0597">Phosphoprotein</keyword>
<dbReference type="InterPro" id="IPR003594">
    <property type="entry name" value="HATPase_dom"/>
</dbReference>
<dbReference type="PROSITE" id="PS50885">
    <property type="entry name" value="HAMP"/>
    <property type="match status" value="1"/>
</dbReference>
<dbReference type="Proteomes" id="UP000824116">
    <property type="component" value="Unassembled WGS sequence"/>
</dbReference>
<protein>
    <recommendedName>
        <fullName evidence="3">histidine kinase</fullName>
        <ecNumber evidence="3">2.7.13.3</ecNumber>
    </recommendedName>
</protein>
<feature type="domain" description="HAMP" evidence="10">
    <location>
        <begin position="298"/>
        <end position="350"/>
    </location>
</feature>
<dbReference type="SMART" id="SM00304">
    <property type="entry name" value="HAMP"/>
    <property type="match status" value="1"/>
</dbReference>
<comment type="subcellular location">
    <subcellularLocation>
        <location evidence="2">Membrane</location>
    </subcellularLocation>
</comment>
<dbReference type="AlphaFoldDB" id="A0A9D2G9Q9"/>
<evidence type="ECO:0000313" key="12">
    <source>
        <dbReference type="Proteomes" id="UP000824116"/>
    </source>
</evidence>
<dbReference type="PROSITE" id="PS50109">
    <property type="entry name" value="HIS_KIN"/>
    <property type="match status" value="1"/>
</dbReference>
<dbReference type="InterPro" id="IPR050640">
    <property type="entry name" value="Bact_2-comp_sensor_kinase"/>
</dbReference>
<evidence type="ECO:0000256" key="1">
    <source>
        <dbReference type="ARBA" id="ARBA00000085"/>
    </source>
</evidence>
<evidence type="ECO:0000256" key="5">
    <source>
        <dbReference type="ARBA" id="ARBA00022679"/>
    </source>
</evidence>
<dbReference type="EC" id="2.7.13.3" evidence="3"/>
<evidence type="ECO:0000256" key="8">
    <source>
        <dbReference type="SAM" id="Phobius"/>
    </source>
</evidence>
<keyword evidence="5" id="KW-0808">Transferase</keyword>
<evidence type="ECO:0000256" key="6">
    <source>
        <dbReference type="ARBA" id="ARBA00022777"/>
    </source>
</evidence>
<evidence type="ECO:0000259" key="9">
    <source>
        <dbReference type="PROSITE" id="PS50109"/>
    </source>
</evidence>
<dbReference type="PANTHER" id="PTHR34220">
    <property type="entry name" value="SENSOR HISTIDINE KINASE YPDA"/>
    <property type="match status" value="1"/>
</dbReference>
<name>A0A9D2G9Q9_9FIRM</name>
<accession>A0A9D2G9Q9</accession>
<dbReference type="Gene3D" id="6.10.340.10">
    <property type="match status" value="1"/>
</dbReference>
<organism evidence="11 12">
    <name type="scientific">Candidatus Mediterraneibacter stercoravium</name>
    <dbReference type="NCBI Taxonomy" id="2838685"/>
    <lineage>
        <taxon>Bacteria</taxon>
        <taxon>Bacillati</taxon>
        <taxon>Bacillota</taxon>
        <taxon>Clostridia</taxon>
        <taxon>Lachnospirales</taxon>
        <taxon>Lachnospiraceae</taxon>
        <taxon>Mediterraneibacter</taxon>
    </lineage>
</organism>
<evidence type="ECO:0000256" key="2">
    <source>
        <dbReference type="ARBA" id="ARBA00004370"/>
    </source>
</evidence>
<reference evidence="11" key="1">
    <citation type="journal article" date="2021" name="PeerJ">
        <title>Extensive microbial diversity within the chicken gut microbiome revealed by metagenomics and culture.</title>
        <authorList>
            <person name="Gilroy R."/>
            <person name="Ravi A."/>
            <person name="Getino M."/>
            <person name="Pursley I."/>
            <person name="Horton D.L."/>
            <person name="Alikhan N.F."/>
            <person name="Baker D."/>
            <person name="Gharbi K."/>
            <person name="Hall N."/>
            <person name="Watson M."/>
            <person name="Adriaenssens E.M."/>
            <person name="Foster-Nyarko E."/>
            <person name="Jarju S."/>
            <person name="Secka A."/>
            <person name="Antonio M."/>
            <person name="Oren A."/>
            <person name="Chaudhuri R.R."/>
            <person name="La Ragione R."/>
            <person name="Hildebrand F."/>
            <person name="Pallen M.J."/>
        </authorList>
    </citation>
    <scope>NUCLEOTIDE SEQUENCE</scope>
    <source>
        <strain evidence="11">CHK196-3914</strain>
    </source>
</reference>
<dbReference type="SMART" id="SM00387">
    <property type="entry name" value="HATPase_c"/>
    <property type="match status" value="1"/>
</dbReference>
<dbReference type="InterPro" id="IPR036890">
    <property type="entry name" value="HATPase_C_sf"/>
</dbReference>
<evidence type="ECO:0000256" key="3">
    <source>
        <dbReference type="ARBA" id="ARBA00012438"/>
    </source>
</evidence>
<dbReference type="SUPFAM" id="SSF158472">
    <property type="entry name" value="HAMP domain-like"/>
    <property type="match status" value="1"/>
</dbReference>
<feature type="domain" description="Histidine kinase" evidence="9">
    <location>
        <begin position="463"/>
        <end position="562"/>
    </location>
</feature>
<evidence type="ECO:0000313" key="11">
    <source>
        <dbReference type="EMBL" id="HIZ74746.1"/>
    </source>
</evidence>
<dbReference type="EMBL" id="DXAY01000135">
    <property type="protein sequence ID" value="HIZ74746.1"/>
    <property type="molecule type" value="Genomic_DNA"/>
</dbReference>
<keyword evidence="6 11" id="KW-0418">Kinase</keyword>
<dbReference type="InterPro" id="IPR010559">
    <property type="entry name" value="Sig_transdc_His_kin_internal"/>
</dbReference>
<keyword evidence="8" id="KW-0812">Transmembrane</keyword>
<dbReference type="Pfam" id="PF02518">
    <property type="entry name" value="HATPase_c"/>
    <property type="match status" value="1"/>
</dbReference>
<evidence type="ECO:0000259" key="10">
    <source>
        <dbReference type="PROSITE" id="PS50885"/>
    </source>
</evidence>
<feature type="transmembrane region" description="Helical" evidence="8">
    <location>
        <begin position="274"/>
        <end position="296"/>
    </location>
</feature>
<dbReference type="Gene3D" id="3.30.565.10">
    <property type="entry name" value="Histidine kinase-like ATPase, C-terminal domain"/>
    <property type="match status" value="1"/>
</dbReference>
<proteinExistence type="predicted"/>
<dbReference type="InterPro" id="IPR003660">
    <property type="entry name" value="HAMP_dom"/>
</dbReference>
<dbReference type="GO" id="GO:0016020">
    <property type="term" value="C:membrane"/>
    <property type="evidence" value="ECO:0007669"/>
    <property type="project" value="UniProtKB-SubCell"/>
</dbReference>
<dbReference type="CDD" id="cd06225">
    <property type="entry name" value="HAMP"/>
    <property type="match status" value="1"/>
</dbReference>
<comment type="catalytic activity">
    <reaction evidence="1">
        <text>ATP + protein L-histidine = ADP + protein N-phospho-L-histidine.</text>
        <dbReference type="EC" id="2.7.13.3"/>
    </reaction>
</comment>
<reference evidence="11" key="2">
    <citation type="submission" date="2021-04" db="EMBL/GenBank/DDBJ databases">
        <authorList>
            <person name="Gilroy R."/>
        </authorList>
    </citation>
    <scope>NUCLEOTIDE SEQUENCE</scope>
    <source>
        <strain evidence="11">CHK196-3914</strain>
    </source>
</reference>
<dbReference type="GO" id="GO:0000155">
    <property type="term" value="F:phosphorelay sensor kinase activity"/>
    <property type="evidence" value="ECO:0007669"/>
    <property type="project" value="InterPro"/>
</dbReference>
<keyword evidence="8" id="KW-0472">Membrane</keyword>